<sequence length="151" mass="16539">MDSDPDIEFIEKDSGMSSLGGSKDETPERRTVAVAPNEEPQTEGDNYDDEPDESMGERLVGLTEMFPEPLRNAVGTVVTTTAKSFRSLYHFSCNASWIFFTSSVILFAPVIFETERAQIEELHKSQQKQVLLGPGSAMAATGPAPSLPLIR</sequence>
<dbReference type="PANTHER" id="PTHR12504:SF0">
    <property type="entry name" value="MITOCHONDRIAL IMPORT RECEPTOR SUBUNIT TOM22 HOMOLOG"/>
    <property type="match status" value="1"/>
</dbReference>
<evidence type="ECO:0000256" key="7">
    <source>
        <dbReference type="ARBA" id="ARBA00022927"/>
    </source>
</evidence>
<dbReference type="EMBL" id="CP012525">
    <property type="protein sequence ID" value="ALC44818.1"/>
    <property type="molecule type" value="Genomic_DNA"/>
</dbReference>
<evidence type="ECO:0000256" key="10">
    <source>
        <dbReference type="ARBA" id="ARBA00023128"/>
    </source>
</evidence>
<name>A0A0M5J691_DROBS</name>
<dbReference type="PANTHER" id="PTHR12504">
    <property type="entry name" value="MITOCHONDRIAL IMPORT RECEPTOR SUBUNIT TOM22"/>
    <property type="match status" value="1"/>
</dbReference>
<evidence type="ECO:0000256" key="8">
    <source>
        <dbReference type="ARBA" id="ARBA00022989"/>
    </source>
</evidence>
<dbReference type="GO" id="GO:0005741">
    <property type="term" value="C:mitochondrial outer membrane"/>
    <property type="evidence" value="ECO:0007669"/>
    <property type="project" value="UniProtKB-SubCell"/>
</dbReference>
<evidence type="ECO:0000256" key="6">
    <source>
        <dbReference type="ARBA" id="ARBA00022787"/>
    </source>
</evidence>
<evidence type="ECO:0000256" key="1">
    <source>
        <dbReference type="ARBA" id="ARBA00004572"/>
    </source>
</evidence>
<keyword evidence="12" id="KW-0675">Receptor</keyword>
<organism evidence="14 15">
    <name type="scientific">Drosophila busckii</name>
    <name type="common">Fruit fly</name>
    <dbReference type="NCBI Taxonomy" id="30019"/>
    <lineage>
        <taxon>Eukaryota</taxon>
        <taxon>Metazoa</taxon>
        <taxon>Ecdysozoa</taxon>
        <taxon>Arthropoda</taxon>
        <taxon>Hexapoda</taxon>
        <taxon>Insecta</taxon>
        <taxon>Pterygota</taxon>
        <taxon>Neoptera</taxon>
        <taxon>Endopterygota</taxon>
        <taxon>Diptera</taxon>
        <taxon>Brachycera</taxon>
        <taxon>Muscomorpha</taxon>
        <taxon>Ephydroidea</taxon>
        <taxon>Drosophilidae</taxon>
        <taxon>Drosophila</taxon>
    </lineage>
</organism>
<dbReference type="STRING" id="30019.A0A0M5J691"/>
<dbReference type="InterPro" id="IPR005683">
    <property type="entry name" value="Tom22"/>
</dbReference>
<keyword evidence="11" id="KW-0472">Membrane</keyword>
<keyword evidence="6" id="KW-1000">Mitochondrion outer membrane</keyword>
<keyword evidence="7" id="KW-0653">Protein transport</keyword>
<evidence type="ECO:0000256" key="13">
    <source>
        <dbReference type="SAM" id="MobiDB-lite"/>
    </source>
</evidence>
<gene>
    <name evidence="14" type="ORF">Dbus_chr3Lg1984</name>
</gene>
<keyword evidence="4" id="KW-0813">Transport</keyword>
<evidence type="ECO:0000256" key="11">
    <source>
        <dbReference type="ARBA" id="ARBA00023136"/>
    </source>
</evidence>
<dbReference type="Pfam" id="PF04281">
    <property type="entry name" value="Tom22"/>
    <property type="match status" value="1"/>
</dbReference>
<keyword evidence="8" id="KW-1133">Transmembrane helix</keyword>
<evidence type="ECO:0000256" key="4">
    <source>
        <dbReference type="ARBA" id="ARBA00022448"/>
    </source>
</evidence>
<protein>
    <recommendedName>
        <fullName evidence="3">Mitochondrial import receptor subunit TOM22 homolog</fullName>
    </recommendedName>
</protein>
<keyword evidence="5" id="KW-0812">Transmembrane</keyword>
<evidence type="ECO:0000313" key="14">
    <source>
        <dbReference type="EMBL" id="ALC44818.1"/>
    </source>
</evidence>
<comment type="similarity">
    <text evidence="2">Belongs to the Tom22 family.</text>
</comment>
<feature type="region of interest" description="Disordered" evidence="13">
    <location>
        <begin position="1"/>
        <end position="54"/>
    </location>
</feature>
<proteinExistence type="inferred from homology"/>
<evidence type="ECO:0000313" key="15">
    <source>
        <dbReference type="Proteomes" id="UP000494163"/>
    </source>
</evidence>
<evidence type="ECO:0000256" key="12">
    <source>
        <dbReference type="ARBA" id="ARBA00023170"/>
    </source>
</evidence>
<feature type="compositionally biased region" description="Acidic residues" evidence="13">
    <location>
        <begin position="40"/>
        <end position="54"/>
    </location>
</feature>
<dbReference type="Proteomes" id="UP000494163">
    <property type="component" value="Chromosome 3L"/>
</dbReference>
<reference evidence="14 15" key="1">
    <citation type="submission" date="2015-08" db="EMBL/GenBank/DDBJ databases">
        <title>Ancestral chromatin configuration constrains chromatin evolution on differentiating sex chromosomes in Drosophila.</title>
        <authorList>
            <person name="Zhou Q."/>
            <person name="Bachtrog D."/>
        </authorList>
    </citation>
    <scope>NUCLEOTIDE SEQUENCE [LARGE SCALE GENOMIC DNA]</scope>
    <source>
        <tissue evidence="14">Whole larvae</tissue>
    </source>
</reference>
<dbReference type="AlphaFoldDB" id="A0A0M5J691"/>
<keyword evidence="9" id="KW-0811">Translocation</keyword>
<dbReference type="GO" id="GO:0006886">
    <property type="term" value="P:intracellular protein transport"/>
    <property type="evidence" value="ECO:0007669"/>
    <property type="project" value="InterPro"/>
</dbReference>
<evidence type="ECO:0000256" key="5">
    <source>
        <dbReference type="ARBA" id="ARBA00022692"/>
    </source>
</evidence>
<keyword evidence="15" id="KW-1185">Reference proteome</keyword>
<dbReference type="OMA" id="APQGENY"/>
<dbReference type="OrthoDB" id="10016939at2759"/>
<evidence type="ECO:0000256" key="9">
    <source>
        <dbReference type="ARBA" id="ARBA00023010"/>
    </source>
</evidence>
<feature type="compositionally biased region" description="Basic and acidic residues" evidence="13">
    <location>
        <begin position="22"/>
        <end position="31"/>
    </location>
</feature>
<evidence type="ECO:0000256" key="3">
    <source>
        <dbReference type="ARBA" id="ARBA00016229"/>
    </source>
</evidence>
<dbReference type="CDD" id="cd22884">
    <property type="entry name" value="TOM22"/>
    <property type="match status" value="1"/>
</dbReference>
<keyword evidence="10" id="KW-0496">Mitochondrion</keyword>
<evidence type="ECO:0000256" key="2">
    <source>
        <dbReference type="ARBA" id="ARBA00009874"/>
    </source>
</evidence>
<accession>A0A0M5J691</accession>
<comment type="subcellular location">
    <subcellularLocation>
        <location evidence="1">Mitochondrion outer membrane</location>
        <topology evidence="1">Single-pass membrane protein</topology>
    </subcellularLocation>
</comment>